<reference evidence="8 9" key="1">
    <citation type="submission" date="2016-03" db="EMBL/GenBank/DDBJ databases">
        <title>Complete genome sequence of Thermococcus gorgonarius.</title>
        <authorList>
            <person name="Oger P.M."/>
        </authorList>
    </citation>
    <scope>NUCLEOTIDE SEQUENCE [LARGE SCALE GENOMIC DNA]</scope>
    <source>
        <strain evidence="8 9">W-12</strain>
    </source>
</reference>
<feature type="transmembrane region" description="Helical" evidence="6">
    <location>
        <begin position="375"/>
        <end position="395"/>
    </location>
</feature>
<feature type="transmembrane region" description="Helical" evidence="6">
    <location>
        <begin position="103"/>
        <end position="122"/>
    </location>
</feature>
<comment type="subcellular location">
    <subcellularLocation>
        <location evidence="1">Cell membrane</location>
        <topology evidence="1">Multi-pass membrane protein</topology>
    </subcellularLocation>
</comment>
<feature type="transmembrane region" description="Helical" evidence="6">
    <location>
        <begin position="304"/>
        <end position="326"/>
    </location>
</feature>
<dbReference type="KEGG" id="tgg:A3K92_05350"/>
<feature type="transmembrane region" description="Helical" evidence="6">
    <location>
        <begin position="236"/>
        <end position="259"/>
    </location>
</feature>
<organism evidence="8 9">
    <name type="scientific">Thermococcus gorgonarius</name>
    <dbReference type="NCBI Taxonomy" id="71997"/>
    <lineage>
        <taxon>Archaea</taxon>
        <taxon>Methanobacteriati</taxon>
        <taxon>Methanobacteriota</taxon>
        <taxon>Thermococci</taxon>
        <taxon>Thermococcales</taxon>
        <taxon>Thermococcaceae</taxon>
        <taxon>Thermococcus</taxon>
    </lineage>
</organism>
<dbReference type="NCBIfam" id="NF006419">
    <property type="entry name" value="PRK08668.1"/>
    <property type="match status" value="1"/>
</dbReference>
<evidence type="ECO:0000313" key="9">
    <source>
        <dbReference type="Proteomes" id="UP000250134"/>
    </source>
</evidence>
<feature type="transmembrane region" description="Helical" evidence="6">
    <location>
        <begin position="202"/>
        <end position="224"/>
    </location>
</feature>
<feature type="domain" description="NADH:quinone oxidoreductase/Mrp antiporter transmembrane" evidence="7">
    <location>
        <begin position="123"/>
        <end position="421"/>
    </location>
</feature>
<evidence type="ECO:0000313" key="8">
    <source>
        <dbReference type="EMBL" id="ASJ00947.1"/>
    </source>
</evidence>
<dbReference type="InterPro" id="IPR050586">
    <property type="entry name" value="CPA3_Na-H_Antiporter_D"/>
</dbReference>
<protein>
    <submittedName>
        <fullName evidence="8">NADH dehydrogenase</fullName>
    </submittedName>
</protein>
<gene>
    <name evidence="8" type="ORF">A3K92_05350</name>
</gene>
<feature type="transmembrane region" description="Helical" evidence="6">
    <location>
        <begin position="407"/>
        <end position="432"/>
    </location>
</feature>
<evidence type="ECO:0000256" key="5">
    <source>
        <dbReference type="ARBA" id="ARBA00023136"/>
    </source>
</evidence>
<dbReference type="EMBL" id="CP014855">
    <property type="protein sequence ID" value="ASJ00947.1"/>
    <property type="molecule type" value="Genomic_DNA"/>
</dbReference>
<evidence type="ECO:0000256" key="6">
    <source>
        <dbReference type="SAM" id="Phobius"/>
    </source>
</evidence>
<dbReference type="Pfam" id="PF00361">
    <property type="entry name" value="Proton_antipo_M"/>
    <property type="match status" value="1"/>
</dbReference>
<evidence type="ECO:0000256" key="4">
    <source>
        <dbReference type="ARBA" id="ARBA00022989"/>
    </source>
</evidence>
<evidence type="ECO:0000256" key="2">
    <source>
        <dbReference type="ARBA" id="ARBA00022475"/>
    </source>
</evidence>
<feature type="transmembrane region" description="Helical" evidence="6">
    <location>
        <begin position="153"/>
        <end position="173"/>
    </location>
</feature>
<dbReference type="PANTHER" id="PTHR42703">
    <property type="entry name" value="NADH DEHYDROGENASE"/>
    <property type="match status" value="1"/>
</dbReference>
<name>A0A2Z2M4T2_THEGO</name>
<feature type="transmembrane region" description="Helical" evidence="6">
    <location>
        <begin position="76"/>
        <end position="96"/>
    </location>
</feature>
<evidence type="ECO:0000256" key="3">
    <source>
        <dbReference type="ARBA" id="ARBA00022692"/>
    </source>
</evidence>
<feature type="transmembrane region" description="Helical" evidence="6">
    <location>
        <begin position="513"/>
        <end position="535"/>
    </location>
</feature>
<keyword evidence="9" id="KW-1185">Reference proteome</keyword>
<sequence>MMNEIAVMLFTPLIAGILAWIINVKGIRETIGVLGALVPFALLVKEYSTVVNNLYNPPTYQLTVSGFNITFKLGTLNWYFAAVASLVGVAMAFGMISTSRNSYDWLFAMMSYTGVLGVFLSWDFVSFFLLWELMTFASFMMVLKRNRHESLKYFVLSVIGAYAMLLAIALIYAKTGALNFDDIRHAMYLDAIMGGMSKSETILIFALFLTAFGVKAGAWPLHVWAPGAYSENDQSYTAFFSGALSKAGAYGFLLLYILMMVKLYYVMGPFHGHLTFAYIIAWIGAITVVVASFLAVLQEDIRKLFAYSSIGQVGYILLAFGVGTWMGFAGGLFHVLSHAVFKGLFWLVTAAIILQTGKTRFEDFGGLAEKMPITFAMSLIAVLSLAGIPPMAGFASKWLIYEAAIQAHMPLVAGAIFLGSALAFAYVVRFLYAVWFGQRPSDLEDVQEAPLPLLIGMAILAIPNVVFGVAPGLVTKYINKVLSYMLFLFGERKVDVSIVTGSYYKLVTPTGTYNALTVTLMLVVGLAIAGLIYIYGAKARRIPVTNTYQSGNPVTEDYNLSIRRNFYRPLAEALEFWLKYSFDRFYERLAGIAEDFADWLREGFYNGNVQAYSWYLAIVLLILALWGVL</sequence>
<evidence type="ECO:0000259" key="7">
    <source>
        <dbReference type="Pfam" id="PF00361"/>
    </source>
</evidence>
<dbReference type="GO" id="GO:0005886">
    <property type="term" value="C:plasma membrane"/>
    <property type="evidence" value="ECO:0007669"/>
    <property type="project" value="UniProtKB-SubCell"/>
</dbReference>
<keyword evidence="4 6" id="KW-1133">Transmembrane helix</keyword>
<feature type="transmembrane region" description="Helical" evidence="6">
    <location>
        <begin position="6"/>
        <end position="24"/>
    </location>
</feature>
<feature type="transmembrane region" description="Helical" evidence="6">
    <location>
        <begin position="332"/>
        <end position="354"/>
    </location>
</feature>
<feature type="transmembrane region" description="Helical" evidence="6">
    <location>
        <begin position="279"/>
        <end position="297"/>
    </location>
</feature>
<evidence type="ECO:0000256" key="1">
    <source>
        <dbReference type="ARBA" id="ARBA00004651"/>
    </source>
</evidence>
<feature type="transmembrane region" description="Helical" evidence="6">
    <location>
        <begin position="611"/>
        <end position="628"/>
    </location>
</feature>
<keyword evidence="2" id="KW-1003">Cell membrane</keyword>
<dbReference type="PANTHER" id="PTHR42703:SF1">
    <property type="entry name" value="NA(+)_H(+) ANTIPORTER SUBUNIT D1"/>
    <property type="match status" value="1"/>
</dbReference>
<keyword evidence="5 6" id="KW-0472">Membrane</keyword>
<feature type="transmembrane region" description="Helical" evidence="6">
    <location>
        <begin position="453"/>
        <end position="474"/>
    </location>
</feature>
<dbReference type="InterPro" id="IPR001750">
    <property type="entry name" value="ND/Mrp_TM"/>
</dbReference>
<dbReference type="AlphaFoldDB" id="A0A2Z2M4T2"/>
<dbReference type="Proteomes" id="UP000250134">
    <property type="component" value="Chromosome"/>
</dbReference>
<proteinExistence type="predicted"/>
<keyword evidence="3 6" id="KW-0812">Transmembrane</keyword>
<accession>A0A2Z2M4T2</accession>